<keyword evidence="5 9" id="KW-0342">GTP-binding</keyword>
<dbReference type="HAMAP" id="MF_00306">
    <property type="entry name" value="SRP54"/>
    <property type="match status" value="1"/>
</dbReference>
<dbReference type="AlphaFoldDB" id="A0A2D6YMD1"/>
<dbReference type="SUPFAM" id="SSF47446">
    <property type="entry name" value="Signal peptide-binding domain"/>
    <property type="match status" value="1"/>
</dbReference>
<dbReference type="InterPro" id="IPR022941">
    <property type="entry name" value="SRP54"/>
</dbReference>
<evidence type="ECO:0000256" key="4">
    <source>
        <dbReference type="ARBA" id="ARBA00022884"/>
    </source>
</evidence>
<dbReference type="InterPro" id="IPR036891">
    <property type="entry name" value="Signal_recog_part_SRP54_M_sf"/>
</dbReference>
<dbReference type="SMART" id="SM00962">
    <property type="entry name" value="SRP54"/>
    <property type="match status" value="1"/>
</dbReference>
<dbReference type="Gene3D" id="1.20.120.140">
    <property type="entry name" value="Signal recognition particle SRP54, nucleotide-binding domain"/>
    <property type="match status" value="1"/>
</dbReference>
<dbReference type="GO" id="GO:0006614">
    <property type="term" value="P:SRP-dependent cotranslational protein targeting to membrane"/>
    <property type="evidence" value="ECO:0007669"/>
    <property type="project" value="InterPro"/>
</dbReference>
<dbReference type="Proteomes" id="UP000226525">
    <property type="component" value="Unassembled WGS sequence"/>
</dbReference>
<dbReference type="GO" id="GO:0048500">
    <property type="term" value="C:signal recognition particle"/>
    <property type="evidence" value="ECO:0007669"/>
    <property type="project" value="UniProtKB-UniRule"/>
</dbReference>
<dbReference type="Pfam" id="PF02978">
    <property type="entry name" value="SRP_SPB"/>
    <property type="match status" value="1"/>
</dbReference>
<evidence type="ECO:0000256" key="8">
    <source>
        <dbReference type="ARBA" id="ARBA00048027"/>
    </source>
</evidence>
<dbReference type="NCBIfam" id="TIGR00959">
    <property type="entry name" value="ffh"/>
    <property type="match status" value="1"/>
</dbReference>
<feature type="domain" description="AAA+ ATPase" evidence="10">
    <location>
        <begin position="99"/>
        <end position="300"/>
    </location>
</feature>
<feature type="domain" description="SRP54-type proteins GTP-binding" evidence="11">
    <location>
        <begin position="100"/>
        <end position="295"/>
    </location>
</feature>
<dbReference type="GO" id="GO:0008312">
    <property type="term" value="F:7S RNA binding"/>
    <property type="evidence" value="ECO:0007669"/>
    <property type="project" value="InterPro"/>
</dbReference>
<dbReference type="PANTHER" id="PTHR11564">
    <property type="entry name" value="SIGNAL RECOGNITION PARTICLE 54K PROTEIN SRP54"/>
    <property type="match status" value="1"/>
</dbReference>
<organism evidence="13 14">
    <name type="scientific">SAR324 cluster bacterium</name>
    <dbReference type="NCBI Taxonomy" id="2024889"/>
    <lineage>
        <taxon>Bacteria</taxon>
        <taxon>Deltaproteobacteria</taxon>
        <taxon>SAR324 cluster</taxon>
    </lineage>
</organism>
<dbReference type="SMART" id="SM00963">
    <property type="entry name" value="SRP54_N"/>
    <property type="match status" value="1"/>
</dbReference>
<comment type="function">
    <text evidence="9">Involved in targeting and insertion of nascent membrane proteins into the cytoplasmic membrane. Binds to the hydrophobic signal sequence of the ribosome-nascent chain (RNC) as it emerges from the ribosomes. The SRP-RNC complex is then targeted to the cytoplasmic membrane where it interacts with the SRP receptor FtsY.</text>
</comment>
<keyword evidence="7 9" id="KW-0687">Ribonucleoprotein</keyword>
<dbReference type="GO" id="GO:0005525">
    <property type="term" value="F:GTP binding"/>
    <property type="evidence" value="ECO:0007669"/>
    <property type="project" value="UniProtKB-UniRule"/>
</dbReference>
<name>A0A2D6YMD1_9DELT</name>
<accession>A0A2D6YMD1</accession>
<feature type="domain" description="Signal recognition particle SRP54 helical bundle" evidence="12">
    <location>
        <begin position="1"/>
        <end position="86"/>
    </location>
</feature>
<feature type="binding site" evidence="9">
    <location>
        <begin position="247"/>
        <end position="250"/>
    </location>
    <ligand>
        <name>GTP</name>
        <dbReference type="ChEBI" id="CHEBI:37565"/>
    </ligand>
</feature>
<dbReference type="SUPFAM" id="SSF52540">
    <property type="entry name" value="P-loop containing nucleoside triphosphate hydrolases"/>
    <property type="match status" value="1"/>
</dbReference>
<keyword evidence="2 9" id="KW-0547">Nucleotide-binding</keyword>
<comment type="domain">
    <text evidence="9">Composed of three domains: the N-terminal N domain, which is responsible for interactions with the ribosome, the central G domain, which binds GTP, and the C-terminal M domain, which binds the RNA and the signal sequence of the RNC.</text>
</comment>
<dbReference type="Pfam" id="PF00448">
    <property type="entry name" value="SRP54"/>
    <property type="match status" value="1"/>
</dbReference>
<dbReference type="InterPro" id="IPR004780">
    <property type="entry name" value="SRP"/>
</dbReference>
<comment type="subcellular location">
    <subcellularLocation>
        <location evidence="9">Cytoplasm</location>
    </subcellularLocation>
    <text evidence="9">The SRP-RNC complex is targeted to the cytoplasmic membrane.</text>
</comment>
<comment type="similarity">
    <text evidence="1 9">Belongs to the GTP-binding SRP family. SRP54 subfamily.</text>
</comment>
<dbReference type="Gene3D" id="3.40.50.300">
    <property type="entry name" value="P-loop containing nucleotide triphosphate hydrolases"/>
    <property type="match status" value="1"/>
</dbReference>
<dbReference type="InterPro" id="IPR000897">
    <property type="entry name" value="SRP54_GTPase_dom"/>
</dbReference>
<dbReference type="InterPro" id="IPR003593">
    <property type="entry name" value="AAA+_ATPase"/>
</dbReference>
<dbReference type="InterPro" id="IPR042101">
    <property type="entry name" value="SRP54_N_sf"/>
</dbReference>
<dbReference type="EC" id="3.6.5.4" evidence="9"/>
<evidence type="ECO:0000313" key="14">
    <source>
        <dbReference type="Proteomes" id="UP000226525"/>
    </source>
</evidence>
<dbReference type="Pfam" id="PF02881">
    <property type="entry name" value="SRP54_N"/>
    <property type="match status" value="1"/>
</dbReference>
<proteinExistence type="inferred from homology"/>
<evidence type="ECO:0000259" key="11">
    <source>
        <dbReference type="SMART" id="SM00962"/>
    </source>
</evidence>
<dbReference type="SMART" id="SM00382">
    <property type="entry name" value="AAA"/>
    <property type="match status" value="1"/>
</dbReference>
<dbReference type="FunFam" id="3.40.50.300:FF:000022">
    <property type="entry name" value="Signal recognition particle 54 kDa subunit"/>
    <property type="match status" value="1"/>
</dbReference>
<evidence type="ECO:0000256" key="1">
    <source>
        <dbReference type="ARBA" id="ARBA00005450"/>
    </source>
</evidence>
<evidence type="ECO:0000256" key="5">
    <source>
        <dbReference type="ARBA" id="ARBA00023134"/>
    </source>
</evidence>
<evidence type="ECO:0000256" key="6">
    <source>
        <dbReference type="ARBA" id="ARBA00023135"/>
    </source>
</evidence>
<dbReference type="InterPro" id="IPR027417">
    <property type="entry name" value="P-loop_NTPase"/>
</dbReference>
<dbReference type="GO" id="GO:0003924">
    <property type="term" value="F:GTPase activity"/>
    <property type="evidence" value="ECO:0007669"/>
    <property type="project" value="UniProtKB-UniRule"/>
</dbReference>
<feature type="binding site" evidence="9">
    <location>
        <begin position="107"/>
        <end position="114"/>
    </location>
    <ligand>
        <name>GTP</name>
        <dbReference type="ChEBI" id="CHEBI:37565"/>
    </ligand>
</feature>
<dbReference type="CDD" id="cd18539">
    <property type="entry name" value="SRP_G"/>
    <property type="match status" value="1"/>
</dbReference>
<evidence type="ECO:0000313" key="13">
    <source>
        <dbReference type="EMBL" id="MAH64347.1"/>
    </source>
</evidence>
<comment type="catalytic activity">
    <reaction evidence="8 9">
        <text>GTP + H2O = GDP + phosphate + H(+)</text>
        <dbReference type="Rhea" id="RHEA:19669"/>
        <dbReference type="ChEBI" id="CHEBI:15377"/>
        <dbReference type="ChEBI" id="CHEBI:15378"/>
        <dbReference type="ChEBI" id="CHEBI:37565"/>
        <dbReference type="ChEBI" id="CHEBI:43474"/>
        <dbReference type="ChEBI" id="CHEBI:58189"/>
        <dbReference type="EC" id="3.6.5.4"/>
    </reaction>
</comment>
<gene>
    <name evidence="9" type="primary">ffh</name>
    <name evidence="13" type="ORF">CMN54_13060</name>
</gene>
<protein>
    <recommendedName>
        <fullName evidence="9">Signal recognition particle protein</fullName>
        <ecNumber evidence="9">3.6.5.4</ecNumber>
    </recommendedName>
    <alternativeName>
        <fullName evidence="9">Fifty-four homolog</fullName>
    </alternativeName>
</protein>
<dbReference type="PANTHER" id="PTHR11564:SF5">
    <property type="entry name" value="SIGNAL RECOGNITION PARTICLE SUBUNIT SRP54"/>
    <property type="match status" value="1"/>
</dbReference>
<evidence type="ECO:0000256" key="3">
    <source>
        <dbReference type="ARBA" id="ARBA00022801"/>
    </source>
</evidence>
<dbReference type="InterPro" id="IPR013822">
    <property type="entry name" value="Signal_recog_particl_SRP54_hlx"/>
</dbReference>
<reference evidence="14" key="1">
    <citation type="submission" date="2017-09" db="EMBL/GenBank/DDBJ databases">
        <title>The Reconstruction of 2,631 Draft Metagenome-Assembled Genomes from the Global Oceans.</title>
        <authorList>
            <person name="Tully B.J."/>
            <person name="Graham E.D."/>
            <person name="Heidelberg J.F."/>
        </authorList>
    </citation>
    <scope>NUCLEOTIDE SEQUENCE [LARGE SCALE GENOMIC DNA]</scope>
</reference>
<evidence type="ECO:0000259" key="10">
    <source>
        <dbReference type="SMART" id="SM00382"/>
    </source>
</evidence>
<evidence type="ECO:0000256" key="2">
    <source>
        <dbReference type="ARBA" id="ARBA00022741"/>
    </source>
</evidence>
<evidence type="ECO:0000256" key="7">
    <source>
        <dbReference type="ARBA" id="ARBA00023274"/>
    </source>
</evidence>
<dbReference type="EMBL" id="NZEX01000156">
    <property type="protein sequence ID" value="MAH64347.1"/>
    <property type="molecule type" value="Genomic_DNA"/>
</dbReference>
<comment type="subunit">
    <text evidence="9">Part of the signal recognition particle protein translocation system, which is composed of SRP and FtsY.</text>
</comment>
<comment type="caution">
    <text evidence="13">The sequence shown here is derived from an EMBL/GenBank/DDBJ whole genome shotgun (WGS) entry which is preliminary data.</text>
</comment>
<evidence type="ECO:0000259" key="12">
    <source>
        <dbReference type="SMART" id="SM00963"/>
    </source>
</evidence>
<sequence length="452" mass="50466">MFENLSQKLTTTLRKVRGQGRLTETNIDDSLKEVKMALLEADVNFRVVKAFLKSVKSRAIGEEVQSSLTPGQKFIKIVNDELTNMMGASNESLATSEDGATVVMVVGLQGAGKTSSVGKLANYHAQKGFSPYLVPADVYRPAAIDQLRILAESMRLPCHPSTNDQNPIEIAAAAVEVAKASNRDLVLIDTAGRLHIDSQLMDELHQMRQRVNPKEILFVADAMTGQDAVNTAKSFNDKLDLTGVLLTKMDGDARGGAALSIRAVTQKPIKFIAVGEKLENLEAFHPERIASRILGMGDMLSLIEKVEDNYSQTQAIEIQDKFRRNEFTLDDFRDQLRTMRRMGSMKELMGMLPGVDSNLLKNAKVDEKQFNRIDAIISSMTRDERQNHNLLNGSRRQRIAIGSGVAVNDVNRLMKQFTQMRKMMSKLSKTQDPRKAMQMMRNMMPPQSRSFM</sequence>
<dbReference type="Gene3D" id="1.10.260.30">
    <property type="entry name" value="Signal recognition particle, SRP54 subunit, M-domain"/>
    <property type="match status" value="1"/>
</dbReference>
<dbReference type="InterPro" id="IPR004125">
    <property type="entry name" value="Signal_recog_particle_SRP54_M"/>
</dbReference>
<keyword evidence="6 9" id="KW-0733">Signal recognition particle</keyword>
<evidence type="ECO:0000256" key="9">
    <source>
        <dbReference type="HAMAP-Rule" id="MF_00306"/>
    </source>
</evidence>
<keyword evidence="4 9" id="KW-0694">RNA-binding</keyword>
<keyword evidence="9" id="KW-0963">Cytoplasm</keyword>
<keyword evidence="3 9" id="KW-0378">Hydrolase</keyword>
<feature type="binding site" evidence="9">
    <location>
        <begin position="189"/>
        <end position="193"/>
    </location>
    <ligand>
        <name>GTP</name>
        <dbReference type="ChEBI" id="CHEBI:37565"/>
    </ligand>
</feature>